<evidence type="ECO:0000256" key="1">
    <source>
        <dbReference type="SAM" id="MobiDB-lite"/>
    </source>
</evidence>
<evidence type="ECO:0000256" key="2">
    <source>
        <dbReference type="SAM" id="SignalP"/>
    </source>
</evidence>
<feature type="compositionally biased region" description="Basic residues" evidence="1">
    <location>
        <begin position="145"/>
        <end position="154"/>
    </location>
</feature>
<accession>A0AA40BH13</accession>
<feature type="chain" id="PRO_5041257052" evidence="2">
    <location>
        <begin position="21"/>
        <end position="246"/>
    </location>
</feature>
<evidence type="ECO:0000313" key="3">
    <source>
        <dbReference type="EMBL" id="KAK0734086.1"/>
    </source>
</evidence>
<protein>
    <submittedName>
        <fullName evidence="3">Uncharacterized protein</fullName>
    </submittedName>
</protein>
<feature type="signal peptide" evidence="2">
    <location>
        <begin position="1"/>
        <end position="20"/>
    </location>
</feature>
<name>A0AA40BH13_9PEZI</name>
<dbReference type="GeneID" id="85322446"/>
<proteinExistence type="predicted"/>
<evidence type="ECO:0000313" key="4">
    <source>
        <dbReference type="Proteomes" id="UP001172101"/>
    </source>
</evidence>
<reference evidence="3" key="1">
    <citation type="submission" date="2023-06" db="EMBL/GenBank/DDBJ databases">
        <title>Genome-scale phylogeny and comparative genomics of the fungal order Sordariales.</title>
        <authorList>
            <consortium name="Lawrence Berkeley National Laboratory"/>
            <person name="Hensen N."/>
            <person name="Bonometti L."/>
            <person name="Westerberg I."/>
            <person name="Brannstrom I.O."/>
            <person name="Guillou S."/>
            <person name="Cros-Aarteil S."/>
            <person name="Calhoun S."/>
            <person name="Haridas S."/>
            <person name="Kuo A."/>
            <person name="Mondo S."/>
            <person name="Pangilinan J."/>
            <person name="Riley R."/>
            <person name="LaButti K."/>
            <person name="Andreopoulos B."/>
            <person name="Lipzen A."/>
            <person name="Chen C."/>
            <person name="Yanf M."/>
            <person name="Daum C."/>
            <person name="Ng V."/>
            <person name="Clum A."/>
            <person name="Steindorff A."/>
            <person name="Ohm R."/>
            <person name="Martin F."/>
            <person name="Silar P."/>
            <person name="Natvig D."/>
            <person name="Lalanne C."/>
            <person name="Gautier V."/>
            <person name="Ament-velasquez S.L."/>
            <person name="Kruys A."/>
            <person name="Hutchinson M.I."/>
            <person name="Powell A.J."/>
            <person name="Barry K."/>
            <person name="Miller A.N."/>
            <person name="Grigoriev I.V."/>
            <person name="Debuchy R."/>
            <person name="Gladieux P."/>
            <person name="Thoren M.H."/>
            <person name="Johannesson H."/>
        </authorList>
    </citation>
    <scope>NUCLEOTIDE SEQUENCE</scope>
    <source>
        <strain evidence="3">SMH2392-1A</strain>
    </source>
</reference>
<feature type="compositionally biased region" description="Polar residues" evidence="1">
    <location>
        <begin position="237"/>
        <end position="246"/>
    </location>
</feature>
<dbReference type="Proteomes" id="UP001172101">
    <property type="component" value="Unassembled WGS sequence"/>
</dbReference>
<dbReference type="RefSeq" id="XP_060302963.1">
    <property type="nucleotide sequence ID" value="XM_060439176.1"/>
</dbReference>
<sequence length="246" mass="25720">MLLVCLLGVVVGVMSAGALAQSYVDGDDNQATVTATSAPAEPSNSPSTSTQVGPKTILIAAGAENNVFTPNSTTASVGDTIKLLSAFRAGRALPLGKNIQISLDLNSYNNFNPTGRRRVYCNATSNKPKPGRRLRGRVLGPQPGSHRRDRRSYSSHRAAGSLSNTPVRPERGRLTQDRGAPVGGPVREVNNYGNGGPPLESPGLASLSTFSSCASFGPAPPQYGPSVPSPPPPLMSLGSQYRFSDY</sequence>
<dbReference type="AlphaFoldDB" id="A0AA40BH13"/>
<keyword evidence="4" id="KW-1185">Reference proteome</keyword>
<feature type="compositionally biased region" description="Pro residues" evidence="1">
    <location>
        <begin position="218"/>
        <end position="234"/>
    </location>
</feature>
<keyword evidence="2" id="KW-0732">Signal</keyword>
<comment type="caution">
    <text evidence="3">The sequence shown here is derived from an EMBL/GenBank/DDBJ whole genome shotgun (WGS) entry which is preliminary data.</text>
</comment>
<feature type="region of interest" description="Disordered" evidence="1">
    <location>
        <begin position="114"/>
        <end position="246"/>
    </location>
</feature>
<dbReference type="EMBL" id="JAUIRO010000001">
    <property type="protein sequence ID" value="KAK0734086.1"/>
    <property type="molecule type" value="Genomic_DNA"/>
</dbReference>
<organism evidence="3 4">
    <name type="scientific">Lasiosphaeria miniovina</name>
    <dbReference type="NCBI Taxonomy" id="1954250"/>
    <lineage>
        <taxon>Eukaryota</taxon>
        <taxon>Fungi</taxon>
        <taxon>Dikarya</taxon>
        <taxon>Ascomycota</taxon>
        <taxon>Pezizomycotina</taxon>
        <taxon>Sordariomycetes</taxon>
        <taxon>Sordariomycetidae</taxon>
        <taxon>Sordariales</taxon>
        <taxon>Lasiosphaeriaceae</taxon>
        <taxon>Lasiosphaeria</taxon>
    </lineage>
</organism>
<gene>
    <name evidence="3" type="ORF">B0T26DRAFT_670420</name>
</gene>